<reference evidence="7" key="1">
    <citation type="journal article" date="2020" name="Stud. Mycol.">
        <title>101 Dothideomycetes genomes: a test case for predicting lifestyles and emergence of pathogens.</title>
        <authorList>
            <person name="Haridas S."/>
            <person name="Albert R."/>
            <person name="Binder M."/>
            <person name="Bloem J."/>
            <person name="Labutti K."/>
            <person name="Salamov A."/>
            <person name="Andreopoulos B."/>
            <person name="Baker S."/>
            <person name="Barry K."/>
            <person name="Bills G."/>
            <person name="Bluhm B."/>
            <person name="Cannon C."/>
            <person name="Castanera R."/>
            <person name="Culley D."/>
            <person name="Daum C."/>
            <person name="Ezra D."/>
            <person name="Gonzalez J."/>
            <person name="Henrissat B."/>
            <person name="Kuo A."/>
            <person name="Liang C."/>
            <person name="Lipzen A."/>
            <person name="Lutzoni F."/>
            <person name="Magnuson J."/>
            <person name="Mondo S."/>
            <person name="Nolan M."/>
            <person name="Ohm R."/>
            <person name="Pangilinan J."/>
            <person name="Park H.-J."/>
            <person name="Ramirez L."/>
            <person name="Alfaro M."/>
            <person name="Sun H."/>
            <person name="Tritt A."/>
            <person name="Yoshinaga Y."/>
            <person name="Zwiers L.-H."/>
            <person name="Turgeon B."/>
            <person name="Goodwin S."/>
            <person name="Spatafora J."/>
            <person name="Crous P."/>
            <person name="Grigoriev I."/>
        </authorList>
    </citation>
    <scope>NUCLEOTIDE SEQUENCE</scope>
    <source>
        <strain evidence="7">CBS 123094</strain>
    </source>
</reference>
<organism evidence="7 8">
    <name type="scientific">Amniculicola lignicola CBS 123094</name>
    <dbReference type="NCBI Taxonomy" id="1392246"/>
    <lineage>
        <taxon>Eukaryota</taxon>
        <taxon>Fungi</taxon>
        <taxon>Dikarya</taxon>
        <taxon>Ascomycota</taxon>
        <taxon>Pezizomycotina</taxon>
        <taxon>Dothideomycetes</taxon>
        <taxon>Pleosporomycetidae</taxon>
        <taxon>Pleosporales</taxon>
        <taxon>Amniculicolaceae</taxon>
        <taxon>Amniculicola</taxon>
    </lineage>
</organism>
<dbReference type="PANTHER" id="PTHR11953:SF1">
    <property type="entry name" value="EXOSOME COMPLEX COMPONENT RRP46"/>
    <property type="match status" value="1"/>
</dbReference>
<evidence type="ECO:0000313" key="7">
    <source>
        <dbReference type="EMBL" id="KAF1999951.1"/>
    </source>
</evidence>
<keyword evidence="4" id="KW-0271">Exosome</keyword>
<dbReference type="Gene3D" id="3.30.230.70">
    <property type="entry name" value="GHMP Kinase, N-terminal domain"/>
    <property type="match status" value="1"/>
</dbReference>
<dbReference type="GO" id="GO:0016075">
    <property type="term" value="P:rRNA catabolic process"/>
    <property type="evidence" value="ECO:0007669"/>
    <property type="project" value="TreeGrafter"/>
</dbReference>
<accession>A0A6A5WII0</accession>
<dbReference type="AlphaFoldDB" id="A0A6A5WII0"/>
<proteinExistence type="inferred from homology"/>
<dbReference type="GO" id="GO:0034475">
    <property type="term" value="P:U4 snRNA 3'-end processing"/>
    <property type="evidence" value="ECO:0007669"/>
    <property type="project" value="TreeGrafter"/>
</dbReference>
<comment type="similarity">
    <text evidence="2">Belongs to the RNase PH family.</text>
</comment>
<dbReference type="InterPro" id="IPR020568">
    <property type="entry name" value="Ribosomal_Su5_D2-typ_SF"/>
</dbReference>
<sequence>MAPEASLSHLHRADGSATYIHNGYCIIGAVNGPIEVMRRDEMPEEATIEVNVRPAAGVGSPKERHLETLLHSTLRSIILTRNIPRTLVQITLQVRSLPEEDGTSGVNTSLTLLPHLLNTALLALLSASIPLRTILTSLLIALPTPTPKMKQPVPILSPTSTELFRTQPIASLHVFAFSADRKLLLSESEGTFKYAEWEEAYEMAEEVCCRDQGGVGLGGGEGMEVDGEEASANLEEWLRGVVRRKVEVEQRWRSAT</sequence>
<comment type="subcellular location">
    <subcellularLocation>
        <location evidence="1">Nucleus</location>
    </subcellularLocation>
</comment>
<dbReference type="InterPro" id="IPR050080">
    <property type="entry name" value="RNase_PH"/>
</dbReference>
<keyword evidence="3" id="KW-0698">rRNA processing</keyword>
<evidence type="ECO:0000256" key="5">
    <source>
        <dbReference type="ARBA" id="ARBA00023242"/>
    </source>
</evidence>
<keyword evidence="8" id="KW-1185">Reference proteome</keyword>
<dbReference type="PANTHER" id="PTHR11953">
    <property type="entry name" value="EXOSOME COMPLEX COMPONENT"/>
    <property type="match status" value="1"/>
</dbReference>
<dbReference type="GO" id="GO:0000177">
    <property type="term" value="C:cytoplasmic exosome (RNase complex)"/>
    <property type="evidence" value="ECO:0007669"/>
    <property type="project" value="TreeGrafter"/>
</dbReference>
<name>A0A6A5WII0_9PLEO</name>
<dbReference type="InterPro" id="IPR001247">
    <property type="entry name" value="ExoRNase_PH_dom1"/>
</dbReference>
<dbReference type="Proteomes" id="UP000799779">
    <property type="component" value="Unassembled WGS sequence"/>
</dbReference>
<gene>
    <name evidence="7" type="ORF">P154DRAFT_436075</name>
</gene>
<dbReference type="SUPFAM" id="SSF54211">
    <property type="entry name" value="Ribosomal protein S5 domain 2-like"/>
    <property type="match status" value="1"/>
</dbReference>
<evidence type="ECO:0000256" key="2">
    <source>
        <dbReference type="ARBA" id="ARBA00006678"/>
    </source>
</evidence>
<feature type="domain" description="Exoribonuclease phosphorolytic" evidence="6">
    <location>
        <begin position="6"/>
        <end position="130"/>
    </location>
</feature>
<dbReference type="Pfam" id="PF01138">
    <property type="entry name" value="RNase_PH"/>
    <property type="match status" value="1"/>
</dbReference>
<dbReference type="GO" id="GO:0005730">
    <property type="term" value="C:nucleolus"/>
    <property type="evidence" value="ECO:0007669"/>
    <property type="project" value="TreeGrafter"/>
</dbReference>
<evidence type="ECO:0000313" key="8">
    <source>
        <dbReference type="Proteomes" id="UP000799779"/>
    </source>
</evidence>
<evidence type="ECO:0000256" key="1">
    <source>
        <dbReference type="ARBA" id="ARBA00004123"/>
    </source>
</evidence>
<keyword evidence="5" id="KW-0539">Nucleus</keyword>
<dbReference type="OrthoDB" id="27298at2759"/>
<dbReference type="GO" id="GO:0000176">
    <property type="term" value="C:nuclear exosome (RNase complex)"/>
    <property type="evidence" value="ECO:0007669"/>
    <property type="project" value="TreeGrafter"/>
</dbReference>
<dbReference type="GO" id="GO:0071051">
    <property type="term" value="P:poly(A)-dependent snoRNA 3'-end processing"/>
    <property type="evidence" value="ECO:0007669"/>
    <property type="project" value="TreeGrafter"/>
</dbReference>
<protein>
    <recommendedName>
        <fullName evidence="6">Exoribonuclease phosphorolytic domain-containing protein</fullName>
    </recommendedName>
</protein>
<dbReference type="EMBL" id="ML977592">
    <property type="protein sequence ID" value="KAF1999951.1"/>
    <property type="molecule type" value="Genomic_DNA"/>
</dbReference>
<dbReference type="InterPro" id="IPR027408">
    <property type="entry name" value="PNPase/RNase_PH_dom_sf"/>
</dbReference>
<dbReference type="GO" id="GO:0006364">
    <property type="term" value="P:rRNA processing"/>
    <property type="evidence" value="ECO:0007669"/>
    <property type="project" value="UniProtKB-KW"/>
</dbReference>
<evidence type="ECO:0000259" key="6">
    <source>
        <dbReference type="Pfam" id="PF01138"/>
    </source>
</evidence>
<evidence type="ECO:0000256" key="4">
    <source>
        <dbReference type="ARBA" id="ARBA00022835"/>
    </source>
</evidence>
<evidence type="ECO:0000256" key="3">
    <source>
        <dbReference type="ARBA" id="ARBA00022552"/>
    </source>
</evidence>
<dbReference type="GO" id="GO:0003723">
    <property type="term" value="F:RNA binding"/>
    <property type="evidence" value="ECO:0007669"/>
    <property type="project" value="TreeGrafter"/>
</dbReference>
<dbReference type="GO" id="GO:0071028">
    <property type="term" value="P:nuclear mRNA surveillance"/>
    <property type="evidence" value="ECO:0007669"/>
    <property type="project" value="TreeGrafter"/>
</dbReference>